<name>A0A8S1MM51_9CILI</name>
<sequence>MNQMLCKVLQKGLKEIKEQFNDRNNYPSNWIINIQKAMNATWIQDFDTYYTYGYRTPYTLSKLFESTTFHPFYWILKMKELQLLINLKINKHLQIQDLDNPIKIDQSQKILRNVVQNQQLAQPFNFK</sequence>
<evidence type="ECO:0000313" key="1">
    <source>
        <dbReference type="EMBL" id="CAD8082107.1"/>
    </source>
</evidence>
<comment type="caution">
    <text evidence="1">The sequence shown here is derived from an EMBL/GenBank/DDBJ whole genome shotgun (WGS) entry which is preliminary data.</text>
</comment>
<evidence type="ECO:0000313" key="2">
    <source>
        <dbReference type="Proteomes" id="UP000692954"/>
    </source>
</evidence>
<protein>
    <submittedName>
        <fullName evidence="1">Uncharacterized protein</fullName>
    </submittedName>
</protein>
<dbReference type="EMBL" id="CAJJDN010000043">
    <property type="protein sequence ID" value="CAD8082107.1"/>
    <property type="molecule type" value="Genomic_DNA"/>
</dbReference>
<keyword evidence="2" id="KW-1185">Reference proteome</keyword>
<reference evidence="1" key="1">
    <citation type="submission" date="2021-01" db="EMBL/GenBank/DDBJ databases">
        <authorList>
            <consortium name="Genoscope - CEA"/>
            <person name="William W."/>
        </authorList>
    </citation>
    <scope>NUCLEOTIDE SEQUENCE</scope>
</reference>
<dbReference type="Proteomes" id="UP000692954">
    <property type="component" value="Unassembled WGS sequence"/>
</dbReference>
<dbReference type="OrthoDB" id="247542at2759"/>
<proteinExistence type="predicted"/>
<dbReference type="AlphaFoldDB" id="A0A8S1MM51"/>
<gene>
    <name evidence="1" type="ORF">PSON_ATCC_30995.1.T0430023</name>
</gene>
<organism evidence="1 2">
    <name type="scientific">Paramecium sonneborni</name>
    <dbReference type="NCBI Taxonomy" id="65129"/>
    <lineage>
        <taxon>Eukaryota</taxon>
        <taxon>Sar</taxon>
        <taxon>Alveolata</taxon>
        <taxon>Ciliophora</taxon>
        <taxon>Intramacronucleata</taxon>
        <taxon>Oligohymenophorea</taxon>
        <taxon>Peniculida</taxon>
        <taxon>Parameciidae</taxon>
        <taxon>Paramecium</taxon>
    </lineage>
</organism>
<accession>A0A8S1MM51</accession>